<keyword evidence="2" id="KW-1185">Reference proteome</keyword>
<sequence length="138" mass="15308">MIKRSCKLVFDYFFFSVFVIFGLNTEDIAYMIIYGLGAAASTRVSNELGAANVSRAKNAMVLTLKLSVLLSITVVLTLAFGHNIWARFLSNSSEITKEFASLTPFVATSMAVDPMQGVLLGLYMIQHFWIHALQCDIE</sequence>
<name>A0ACC1BVH1_9ROSI</name>
<evidence type="ECO:0000313" key="1">
    <source>
        <dbReference type="EMBL" id="KAJ0103046.1"/>
    </source>
</evidence>
<proteinExistence type="predicted"/>
<organism evidence="1 2">
    <name type="scientific">Pistacia atlantica</name>
    <dbReference type="NCBI Taxonomy" id="434234"/>
    <lineage>
        <taxon>Eukaryota</taxon>
        <taxon>Viridiplantae</taxon>
        <taxon>Streptophyta</taxon>
        <taxon>Embryophyta</taxon>
        <taxon>Tracheophyta</taxon>
        <taxon>Spermatophyta</taxon>
        <taxon>Magnoliopsida</taxon>
        <taxon>eudicotyledons</taxon>
        <taxon>Gunneridae</taxon>
        <taxon>Pentapetalae</taxon>
        <taxon>rosids</taxon>
        <taxon>malvids</taxon>
        <taxon>Sapindales</taxon>
        <taxon>Anacardiaceae</taxon>
        <taxon>Pistacia</taxon>
    </lineage>
</organism>
<protein>
    <submittedName>
        <fullName evidence="1">Uncharacterized protein</fullName>
    </submittedName>
</protein>
<dbReference type="EMBL" id="CM047899">
    <property type="protein sequence ID" value="KAJ0103046.1"/>
    <property type="molecule type" value="Genomic_DNA"/>
</dbReference>
<dbReference type="Proteomes" id="UP001164250">
    <property type="component" value="Chromosome 3"/>
</dbReference>
<gene>
    <name evidence="1" type="ORF">Patl1_04690</name>
</gene>
<evidence type="ECO:0000313" key="2">
    <source>
        <dbReference type="Proteomes" id="UP001164250"/>
    </source>
</evidence>
<comment type="caution">
    <text evidence="1">The sequence shown here is derived from an EMBL/GenBank/DDBJ whole genome shotgun (WGS) entry which is preliminary data.</text>
</comment>
<accession>A0ACC1BVH1</accession>
<reference evidence="2" key="1">
    <citation type="journal article" date="2023" name="G3 (Bethesda)">
        <title>Genome assembly and association tests identify interacting loci associated with vigor, precocity, and sex in interspecific pistachio rootstocks.</title>
        <authorList>
            <person name="Palmer W."/>
            <person name="Jacygrad E."/>
            <person name="Sagayaradj S."/>
            <person name="Cavanaugh K."/>
            <person name="Han R."/>
            <person name="Bertier L."/>
            <person name="Beede B."/>
            <person name="Kafkas S."/>
            <person name="Golino D."/>
            <person name="Preece J."/>
            <person name="Michelmore R."/>
        </authorList>
    </citation>
    <scope>NUCLEOTIDE SEQUENCE [LARGE SCALE GENOMIC DNA]</scope>
</reference>